<keyword evidence="2" id="KW-0698">rRNA processing</keyword>
<dbReference type="GO" id="GO:0005730">
    <property type="term" value="C:nucleolus"/>
    <property type="evidence" value="ECO:0007669"/>
    <property type="project" value="TreeGrafter"/>
</dbReference>
<dbReference type="InterPro" id="IPR002562">
    <property type="entry name" value="3'-5'_exonuclease_dom"/>
</dbReference>
<sequence>MSVSKLTSEAFDEFNGSLQSAALKSTKNALSLPSPADLAFHRSMDPQIAKELDDFSSRVLDVANNLLRLAETGREAKTHRAGAGRKLQDQDDVVDSFQSIVVEAMDQLLERADMSIDAHLGRNKPPAITINPTEPLKQRPVALRGRLDPALLHASTIQKPQLRFLDKPSNVDDGIPWRPLLKHKYNARVPLGYVFTDLENESGDAHQTSHPYVYEIKHLEYPARMMLPTSSPPIAPSTFSETPFSWVGTPAEFATMAKKLSGAKEIAVDLEHHSYRTWAGFLCLMQISTREEDFVVDILDPAVRQLVPELNEIFTDPAVVKVFHGADSDIVWLQQDFGLYVVNLFDTYQASKALEFSRHGLANFLEAYCDFTPDKRYQLADWRIRPLPQDMLEYARSDTHFLLYIYDNLRNALLDQPSEPSSSSDPDQNLMQTVLARSGETALRTYEKDTYDPEGGGSGGWDTMAKRWNKGGLMKGSFGAQSRVYRSLHAWRDRVGREEDESRMYVLPNHNLFTLSEQPPQDMAGLLGTFRNGKPPPVLRKRAGELLGVILGAVKDAEGDAKAVEVDAAMKPAEVASEVAEEHVILTQEDQKGAQEAPPRVGAASLSALFGSMMATPRDGGLTKTFAAPTSALFAKSSVQSAPAQIGTSSFQDVLNKIHRSLVIAPSAPMIPPEEAEGPMDEDTQPAIAGQMEIPFVPIAQRQQPAQVIDDSIVVVGQARKKKRKRTKADSTSGALMDDGETPGMEDGGVEEEEVEAFDYSTVPNILDDVPTPNTEGRKKKKPKHQKGGVLEYGNFPAPPKAHRELKAGNQSYTFK</sequence>
<evidence type="ECO:0000313" key="11">
    <source>
        <dbReference type="EMBL" id="KZP33387.1"/>
    </source>
</evidence>
<feature type="domain" description="HRDC" evidence="10">
    <location>
        <begin position="478"/>
        <end position="560"/>
    </location>
</feature>
<dbReference type="GO" id="GO:0000175">
    <property type="term" value="F:3'-5'-RNA exonuclease activity"/>
    <property type="evidence" value="ECO:0007669"/>
    <property type="project" value="InterPro"/>
</dbReference>
<dbReference type="CDD" id="cd06147">
    <property type="entry name" value="Rrp6p_like_exo"/>
    <property type="match status" value="1"/>
</dbReference>
<dbReference type="GO" id="GO:0071036">
    <property type="term" value="P:nuclear polyadenylation-dependent snoRNA catabolic process"/>
    <property type="evidence" value="ECO:0007669"/>
    <property type="project" value="TreeGrafter"/>
</dbReference>
<dbReference type="GO" id="GO:0071039">
    <property type="term" value="P:nuclear polyadenylation-dependent CUT catabolic process"/>
    <property type="evidence" value="ECO:0007669"/>
    <property type="project" value="TreeGrafter"/>
</dbReference>
<name>A0A166W573_9AGAM</name>
<dbReference type="InterPro" id="IPR010997">
    <property type="entry name" value="HRDC-like_sf"/>
</dbReference>
<feature type="compositionally biased region" description="Acidic residues" evidence="9">
    <location>
        <begin position="748"/>
        <end position="757"/>
    </location>
</feature>
<dbReference type="FunFam" id="3.30.420.10:FF:000059">
    <property type="entry name" value="Exosome complex exonuclease Rrp6"/>
    <property type="match status" value="1"/>
</dbReference>
<keyword evidence="4" id="KW-0378">Hydrolase</keyword>
<dbReference type="GO" id="GO:0000166">
    <property type="term" value="F:nucleotide binding"/>
    <property type="evidence" value="ECO:0007669"/>
    <property type="project" value="InterPro"/>
</dbReference>
<dbReference type="Gene3D" id="1.10.150.80">
    <property type="entry name" value="HRDC domain"/>
    <property type="match status" value="1"/>
</dbReference>
<dbReference type="PANTHER" id="PTHR12124">
    <property type="entry name" value="POLYMYOSITIS/SCLERODERMA AUTOANTIGEN-RELATED"/>
    <property type="match status" value="1"/>
</dbReference>
<feature type="region of interest" description="Disordered" evidence="9">
    <location>
        <begin position="721"/>
        <end position="816"/>
    </location>
</feature>
<protein>
    <recommendedName>
        <fullName evidence="10">HRDC domain-containing protein</fullName>
    </recommendedName>
</protein>
<accession>A0A166W573</accession>
<dbReference type="GO" id="GO:0071037">
    <property type="term" value="P:nuclear polyadenylation-dependent snRNA catabolic process"/>
    <property type="evidence" value="ECO:0007669"/>
    <property type="project" value="TreeGrafter"/>
</dbReference>
<dbReference type="InterPro" id="IPR049559">
    <property type="entry name" value="Rrp6p-like_exo"/>
</dbReference>
<dbReference type="AlphaFoldDB" id="A0A166W573"/>
<dbReference type="OrthoDB" id="2250022at2759"/>
<gene>
    <name evidence="11" type="ORF">FIBSPDRAFT_943212</name>
</gene>
<dbReference type="Pfam" id="PF01612">
    <property type="entry name" value="DNA_pol_A_exo1"/>
    <property type="match status" value="1"/>
</dbReference>
<dbReference type="InterPro" id="IPR036397">
    <property type="entry name" value="RNaseH_sf"/>
</dbReference>
<dbReference type="Gene3D" id="3.30.420.10">
    <property type="entry name" value="Ribonuclease H-like superfamily/Ribonuclease H"/>
    <property type="match status" value="1"/>
</dbReference>
<dbReference type="GO" id="GO:0071038">
    <property type="term" value="P:TRAMP-dependent tRNA surveillance pathway"/>
    <property type="evidence" value="ECO:0007669"/>
    <property type="project" value="TreeGrafter"/>
</dbReference>
<evidence type="ECO:0000256" key="4">
    <source>
        <dbReference type="ARBA" id="ARBA00022801"/>
    </source>
</evidence>
<dbReference type="InterPro" id="IPR045092">
    <property type="entry name" value="Rrp6-like"/>
</dbReference>
<dbReference type="Pfam" id="PF00570">
    <property type="entry name" value="HRDC"/>
    <property type="match status" value="1"/>
</dbReference>
<comment type="subcellular location">
    <subcellularLocation>
        <location evidence="1">Nucleus</location>
    </subcellularLocation>
</comment>
<dbReference type="GO" id="GO:0071051">
    <property type="term" value="P:poly(A)-dependent snoRNA 3'-end processing"/>
    <property type="evidence" value="ECO:0007669"/>
    <property type="project" value="TreeGrafter"/>
</dbReference>
<dbReference type="SUPFAM" id="SSF47819">
    <property type="entry name" value="HRDC-like"/>
    <property type="match status" value="1"/>
</dbReference>
<dbReference type="SMART" id="SM00474">
    <property type="entry name" value="35EXOc"/>
    <property type="match status" value="1"/>
</dbReference>
<keyword evidence="12" id="KW-1185">Reference proteome</keyword>
<dbReference type="PROSITE" id="PS50967">
    <property type="entry name" value="HRDC"/>
    <property type="match status" value="1"/>
</dbReference>
<dbReference type="GO" id="GO:0000176">
    <property type="term" value="C:nuclear exosome (RNase complex)"/>
    <property type="evidence" value="ECO:0007669"/>
    <property type="project" value="InterPro"/>
</dbReference>
<reference evidence="11 12" key="1">
    <citation type="journal article" date="2016" name="Mol. Biol. Evol.">
        <title>Comparative Genomics of Early-Diverging Mushroom-Forming Fungi Provides Insights into the Origins of Lignocellulose Decay Capabilities.</title>
        <authorList>
            <person name="Nagy L.G."/>
            <person name="Riley R."/>
            <person name="Tritt A."/>
            <person name="Adam C."/>
            <person name="Daum C."/>
            <person name="Floudas D."/>
            <person name="Sun H."/>
            <person name="Yadav J.S."/>
            <person name="Pangilinan J."/>
            <person name="Larsson K.H."/>
            <person name="Matsuura K."/>
            <person name="Barry K."/>
            <person name="Labutti K."/>
            <person name="Kuo R."/>
            <person name="Ohm R.A."/>
            <person name="Bhattacharya S.S."/>
            <person name="Shirouzu T."/>
            <person name="Yoshinaga Y."/>
            <person name="Martin F.M."/>
            <person name="Grigoriev I.V."/>
            <person name="Hibbett D.S."/>
        </authorList>
    </citation>
    <scope>NUCLEOTIDE SEQUENCE [LARGE SCALE GENOMIC DNA]</scope>
    <source>
        <strain evidence="11 12">CBS 109695</strain>
    </source>
</reference>
<evidence type="ECO:0000256" key="5">
    <source>
        <dbReference type="ARBA" id="ARBA00022835"/>
    </source>
</evidence>
<evidence type="ECO:0000256" key="1">
    <source>
        <dbReference type="ARBA" id="ARBA00004123"/>
    </source>
</evidence>
<dbReference type="InterPro" id="IPR002121">
    <property type="entry name" value="HRDC_dom"/>
</dbReference>
<evidence type="ECO:0000313" key="12">
    <source>
        <dbReference type="Proteomes" id="UP000076532"/>
    </source>
</evidence>
<dbReference type="GO" id="GO:0003727">
    <property type="term" value="F:single-stranded RNA binding"/>
    <property type="evidence" value="ECO:0007669"/>
    <property type="project" value="TreeGrafter"/>
</dbReference>
<dbReference type="GO" id="GO:0071035">
    <property type="term" value="P:nuclear polyadenylation-dependent rRNA catabolic process"/>
    <property type="evidence" value="ECO:0007669"/>
    <property type="project" value="TreeGrafter"/>
</dbReference>
<dbReference type="GO" id="GO:0000467">
    <property type="term" value="P:exonucleolytic trimming to generate mature 3'-end of 5.8S rRNA from tricistronic rRNA transcript (SSU-rRNA, 5.8S rRNA, LSU-rRNA)"/>
    <property type="evidence" value="ECO:0007669"/>
    <property type="project" value="InterPro"/>
</dbReference>
<dbReference type="Proteomes" id="UP000076532">
    <property type="component" value="Unassembled WGS sequence"/>
</dbReference>
<evidence type="ECO:0000256" key="7">
    <source>
        <dbReference type="ARBA" id="ARBA00023242"/>
    </source>
</evidence>
<evidence type="ECO:0000256" key="9">
    <source>
        <dbReference type="SAM" id="MobiDB-lite"/>
    </source>
</evidence>
<evidence type="ECO:0000256" key="2">
    <source>
        <dbReference type="ARBA" id="ARBA00022552"/>
    </source>
</evidence>
<dbReference type="SUPFAM" id="SSF53098">
    <property type="entry name" value="Ribonuclease H-like"/>
    <property type="match status" value="1"/>
</dbReference>
<keyword evidence="5" id="KW-0271">Exosome</keyword>
<evidence type="ECO:0000256" key="6">
    <source>
        <dbReference type="ARBA" id="ARBA00022839"/>
    </source>
</evidence>
<dbReference type="InterPro" id="IPR012337">
    <property type="entry name" value="RNaseH-like_sf"/>
</dbReference>
<dbReference type="PANTHER" id="PTHR12124:SF47">
    <property type="entry name" value="EXOSOME COMPONENT 10"/>
    <property type="match status" value="1"/>
</dbReference>
<evidence type="ECO:0000256" key="3">
    <source>
        <dbReference type="ARBA" id="ARBA00022722"/>
    </source>
</evidence>
<organism evidence="11 12">
    <name type="scientific">Athelia psychrophila</name>
    <dbReference type="NCBI Taxonomy" id="1759441"/>
    <lineage>
        <taxon>Eukaryota</taxon>
        <taxon>Fungi</taxon>
        <taxon>Dikarya</taxon>
        <taxon>Basidiomycota</taxon>
        <taxon>Agaricomycotina</taxon>
        <taxon>Agaricomycetes</taxon>
        <taxon>Agaricomycetidae</taxon>
        <taxon>Atheliales</taxon>
        <taxon>Atheliaceae</taxon>
        <taxon>Athelia</taxon>
    </lineage>
</organism>
<keyword evidence="6" id="KW-0269">Exonuclease</keyword>
<evidence type="ECO:0000256" key="8">
    <source>
        <dbReference type="ARBA" id="ARBA00043957"/>
    </source>
</evidence>
<evidence type="ECO:0000259" key="10">
    <source>
        <dbReference type="PROSITE" id="PS50967"/>
    </source>
</evidence>
<dbReference type="GO" id="GO:0071040">
    <property type="term" value="P:nuclear polyadenylation-dependent antisense transcript catabolic process"/>
    <property type="evidence" value="ECO:0007669"/>
    <property type="project" value="TreeGrafter"/>
</dbReference>
<proteinExistence type="inferred from homology"/>
<feature type="compositionally biased region" description="Basic residues" evidence="9">
    <location>
        <begin position="778"/>
        <end position="787"/>
    </location>
</feature>
<dbReference type="InterPro" id="IPR044876">
    <property type="entry name" value="HRDC_dom_sf"/>
</dbReference>
<dbReference type="GO" id="GO:0071044">
    <property type="term" value="P:histone mRNA catabolic process"/>
    <property type="evidence" value="ECO:0007669"/>
    <property type="project" value="TreeGrafter"/>
</dbReference>
<keyword evidence="7" id="KW-0539">Nucleus</keyword>
<dbReference type="InterPro" id="IPR012588">
    <property type="entry name" value="Exosome-assoc_fac_Rrp6_N"/>
</dbReference>
<comment type="similarity">
    <text evidence="8">Belongs to the exosome component 10/RRP6 family.</text>
</comment>
<dbReference type="STRING" id="436010.A0A166W573"/>
<keyword evidence="3" id="KW-0540">Nuclease</keyword>
<dbReference type="Pfam" id="PF08066">
    <property type="entry name" value="PMC2NT"/>
    <property type="match status" value="1"/>
</dbReference>
<dbReference type="EMBL" id="KV417482">
    <property type="protein sequence ID" value="KZP33387.1"/>
    <property type="molecule type" value="Genomic_DNA"/>
</dbReference>